<gene>
    <name evidence="1" type="ORF">C2845_PM07G09760</name>
</gene>
<dbReference type="Proteomes" id="UP000275267">
    <property type="component" value="Unassembled WGS sequence"/>
</dbReference>
<reference evidence="2" key="1">
    <citation type="journal article" date="2019" name="Nat. Commun.">
        <title>The genome of broomcorn millet.</title>
        <authorList>
            <person name="Zou C."/>
            <person name="Miki D."/>
            <person name="Li D."/>
            <person name="Tang Q."/>
            <person name="Xiao L."/>
            <person name="Rajput S."/>
            <person name="Deng P."/>
            <person name="Jia W."/>
            <person name="Huang R."/>
            <person name="Zhang M."/>
            <person name="Sun Y."/>
            <person name="Hu J."/>
            <person name="Fu X."/>
            <person name="Schnable P.S."/>
            <person name="Li F."/>
            <person name="Zhang H."/>
            <person name="Feng B."/>
            <person name="Zhu X."/>
            <person name="Liu R."/>
            <person name="Schnable J.C."/>
            <person name="Zhu J.-K."/>
            <person name="Zhang H."/>
        </authorList>
    </citation>
    <scope>NUCLEOTIDE SEQUENCE [LARGE SCALE GENOMIC DNA]</scope>
</reference>
<proteinExistence type="predicted"/>
<evidence type="ECO:0000313" key="1">
    <source>
        <dbReference type="EMBL" id="RLN23047.1"/>
    </source>
</evidence>
<keyword evidence="2" id="KW-1185">Reference proteome</keyword>
<dbReference type="EMBL" id="PQIB02000004">
    <property type="protein sequence ID" value="RLN23047.1"/>
    <property type="molecule type" value="Genomic_DNA"/>
</dbReference>
<name>A0A3L6SND2_PANMI</name>
<dbReference type="OrthoDB" id="10372846at2759"/>
<evidence type="ECO:0000313" key="2">
    <source>
        <dbReference type="Proteomes" id="UP000275267"/>
    </source>
</evidence>
<dbReference type="AlphaFoldDB" id="A0A3L6SND2"/>
<protein>
    <submittedName>
        <fullName evidence="1">Uncharacterized protein</fullName>
    </submittedName>
</protein>
<comment type="caution">
    <text evidence="1">The sequence shown here is derived from an EMBL/GenBank/DDBJ whole genome shotgun (WGS) entry which is preliminary data.</text>
</comment>
<organism evidence="1 2">
    <name type="scientific">Panicum miliaceum</name>
    <name type="common">Proso millet</name>
    <name type="synonym">Broomcorn millet</name>
    <dbReference type="NCBI Taxonomy" id="4540"/>
    <lineage>
        <taxon>Eukaryota</taxon>
        <taxon>Viridiplantae</taxon>
        <taxon>Streptophyta</taxon>
        <taxon>Embryophyta</taxon>
        <taxon>Tracheophyta</taxon>
        <taxon>Spermatophyta</taxon>
        <taxon>Magnoliopsida</taxon>
        <taxon>Liliopsida</taxon>
        <taxon>Poales</taxon>
        <taxon>Poaceae</taxon>
        <taxon>PACMAD clade</taxon>
        <taxon>Panicoideae</taxon>
        <taxon>Panicodae</taxon>
        <taxon>Paniceae</taxon>
        <taxon>Panicinae</taxon>
        <taxon>Panicum</taxon>
        <taxon>Panicum sect. Panicum</taxon>
    </lineage>
</organism>
<accession>A0A3L6SND2</accession>
<sequence>MTRAFSHMGWYNFADMTEPGSKFLTMEFLMTLSFEEEGNTTYIYFRFFDEQFKLTVKELSVALGFDKKFLIDPSILAKMYKYDRITWWNEISEEPMSRKWIGMVVHPRSDLRLCSLLELQYLFAMAKKIKLSPVMSMLAHW</sequence>